<feature type="domain" description="Heterokaryon incompatibility" evidence="1">
    <location>
        <begin position="63"/>
        <end position="302"/>
    </location>
</feature>
<dbReference type="InterPro" id="IPR052895">
    <property type="entry name" value="HetReg/Transcr_Mod"/>
</dbReference>
<sequence>MSTAYTYGYEPLQDPCQQIRLLTLNSSLDNGSVLTGSLSVHTIPPRNASRTTRLSKHIRLPGYFAVSYVWGTAPDRNPTHEIILNNRRFSIAANLHAALQFYRASYVTTYRFWVDAICINQANDQEKSAQIPLMRDIYHFAISVLAWLGGETAGTLRVAECFGNLTQISLDRKLEQATTKLGKLATENGNQGRKKQPLGKRIRTESEKLLTKGAIKGGLATLRGLQIGFDLWVNALSDDVENHKPQQELGVWVNLEEIKSWSPDKRQLKLVEGEDLVEMAKLLDHELFARTKYFSRMWTLQEICVAPRGNADFFGLDISDIACSLYYIQRTYGYSIPHMEQFNILLEINERFNIGRRESLRVLLALSANRESANPKDRIYALLGLMRDKLNPLLQPDYTKSVAEIYANATRHLIYSEKCLDVICGHRVKGKFSELASWVPDFRYFAFETGALIQASGENIIYHASGDEPYALPEDPFQLVPEYSSLKVTGIPLGTVFTVSDVSATNEDSETEGFMLSEAQWSKMLIQAREWRPEELAAIKLVSDLAGKYADFYQDSHQEELWANKAVALQTLRTSTAGVHELGENALDIFLKYFLTLLCGRITTTSRCKADELLQHLLRMCVPDQDGIELLKKLCSSLDSGTQGRHLIISEAMEIGSGPEDVREGDQIYVLTGCSVPVILRKAERDNEFQLVGECYLQSVMDGEALRMRDEGKATAHDLMLI</sequence>
<dbReference type="PANTHER" id="PTHR24148">
    <property type="entry name" value="ANKYRIN REPEAT DOMAIN-CONTAINING PROTEIN 39 HOMOLOG-RELATED"/>
    <property type="match status" value="1"/>
</dbReference>
<name>A0A3E2GSI8_SCYLI</name>
<evidence type="ECO:0000259" key="1">
    <source>
        <dbReference type="Pfam" id="PF06985"/>
    </source>
</evidence>
<dbReference type="PANTHER" id="PTHR24148:SF64">
    <property type="entry name" value="HETEROKARYON INCOMPATIBILITY DOMAIN-CONTAINING PROTEIN"/>
    <property type="match status" value="1"/>
</dbReference>
<feature type="non-terminal residue" evidence="2">
    <location>
        <position position="722"/>
    </location>
</feature>
<gene>
    <name evidence="2" type="ORF">B7463_g12370</name>
</gene>
<evidence type="ECO:0000313" key="2">
    <source>
        <dbReference type="EMBL" id="RFU23968.1"/>
    </source>
</evidence>
<dbReference type="EMBL" id="NCSJ02000546">
    <property type="protein sequence ID" value="RFU23968.1"/>
    <property type="molecule type" value="Genomic_DNA"/>
</dbReference>
<comment type="caution">
    <text evidence="2">The sequence shown here is derived from an EMBL/GenBank/DDBJ whole genome shotgun (WGS) entry which is preliminary data.</text>
</comment>
<organism evidence="2 3">
    <name type="scientific">Scytalidium lignicola</name>
    <name type="common">Hyphomycete</name>
    <dbReference type="NCBI Taxonomy" id="5539"/>
    <lineage>
        <taxon>Eukaryota</taxon>
        <taxon>Fungi</taxon>
        <taxon>Dikarya</taxon>
        <taxon>Ascomycota</taxon>
        <taxon>Pezizomycotina</taxon>
        <taxon>Leotiomycetes</taxon>
        <taxon>Leotiomycetes incertae sedis</taxon>
        <taxon>Scytalidium</taxon>
    </lineage>
</organism>
<dbReference type="AlphaFoldDB" id="A0A3E2GSI8"/>
<reference evidence="2 3" key="1">
    <citation type="submission" date="2018-05" db="EMBL/GenBank/DDBJ databases">
        <title>Draft genome sequence of Scytalidium lignicola DSM 105466, a ubiquitous saprotrophic fungus.</title>
        <authorList>
            <person name="Buettner E."/>
            <person name="Gebauer A.M."/>
            <person name="Hofrichter M."/>
            <person name="Liers C."/>
            <person name="Kellner H."/>
        </authorList>
    </citation>
    <scope>NUCLEOTIDE SEQUENCE [LARGE SCALE GENOMIC DNA]</scope>
    <source>
        <strain evidence="2 3">DSM 105466</strain>
    </source>
</reference>
<proteinExistence type="predicted"/>
<dbReference type="Proteomes" id="UP000258309">
    <property type="component" value="Unassembled WGS sequence"/>
</dbReference>
<dbReference type="InterPro" id="IPR010730">
    <property type="entry name" value="HET"/>
</dbReference>
<dbReference type="Pfam" id="PF06985">
    <property type="entry name" value="HET"/>
    <property type="match status" value="1"/>
</dbReference>
<protein>
    <recommendedName>
        <fullName evidence="1">Heterokaryon incompatibility domain-containing protein</fullName>
    </recommendedName>
</protein>
<dbReference type="Pfam" id="PF26639">
    <property type="entry name" value="Het-6_barrel"/>
    <property type="match status" value="1"/>
</dbReference>
<evidence type="ECO:0000313" key="3">
    <source>
        <dbReference type="Proteomes" id="UP000258309"/>
    </source>
</evidence>
<dbReference type="OrthoDB" id="2157530at2759"/>
<keyword evidence="3" id="KW-1185">Reference proteome</keyword>
<accession>A0A3E2GSI8</accession>
<feature type="non-terminal residue" evidence="2">
    <location>
        <position position="1"/>
    </location>
</feature>